<sequence>MSGPVEHYTFPPLEAATPEGLLAVGGDLSSGRLLSAYRRGIFPWYSAGQPILWWSPDPRTVLYPDALKISRSLKKTLRHRGYRVTSDQYFSDVIQACAKPRERNDDSGTWITPAMIKAYTTLNESGCAHSLEVWDQMKLVGGLYGVAIGQVFFGESMFSHSTDASKVALTALVRIISEKKFQLIDCQVPSEHLFSLGARNIPRARFSGQLQAALAVESQPDTWNYSFDSLDLL</sequence>
<dbReference type="InterPro" id="IPR016181">
    <property type="entry name" value="Acyl_CoA_acyltransferase"/>
</dbReference>
<evidence type="ECO:0000256" key="3">
    <source>
        <dbReference type="ARBA" id="ARBA00022679"/>
    </source>
</evidence>
<dbReference type="InterPro" id="IPR042221">
    <property type="entry name" value="Leu/Phe-tRNA_Trfase_N"/>
</dbReference>
<dbReference type="NCBIfam" id="TIGR00667">
    <property type="entry name" value="aat"/>
    <property type="match status" value="1"/>
</dbReference>
<dbReference type="FunFam" id="3.30.70.3550:FF:000001">
    <property type="entry name" value="Leucyl/phenylalanyl-tRNA--protein transferase"/>
    <property type="match status" value="1"/>
</dbReference>
<keyword evidence="3 5" id="KW-0808">Transferase</keyword>
<dbReference type="EMBL" id="CZRL01000063">
    <property type="protein sequence ID" value="CUS51448.1"/>
    <property type="molecule type" value="Genomic_DNA"/>
</dbReference>
<dbReference type="Pfam" id="PF03588">
    <property type="entry name" value="Leu_Phe_trans"/>
    <property type="match status" value="1"/>
</dbReference>
<gene>
    <name evidence="5" type="ORF">MGWOODY_XGa1065</name>
</gene>
<dbReference type="InterPro" id="IPR004616">
    <property type="entry name" value="Leu/Phe-tRNA_Trfase"/>
</dbReference>
<dbReference type="GO" id="GO:0005737">
    <property type="term" value="C:cytoplasm"/>
    <property type="evidence" value="ECO:0007669"/>
    <property type="project" value="UniProtKB-SubCell"/>
</dbReference>
<keyword evidence="2" id="KW-0963">Cytoplasm</keyword>
<organism evidence="5">
    <name type="scientific">hydrothermal vent metagenome</name>
    <dbReference type="NCBI Taxonomy" id="652676"/>
    <lineage>
        <taxon>unclassified sequences</taxon>
        <taxon>metagenomes</taxon>
        <taxon>ecological metagenomes</taxon>
    </lineage>
</organism>
<dbReference type="Gene3D" id="3.40.630.70">
    <property type="entry name" value="Leucyl/phenylalanyl-tRNA-protein transferase, C-terminal domain"/>
    <property type="match status" value="1"/>
</dbReference>
<dbReference type="GO" id="GO:0008914">
    <property type="term" value="F:leucyl-tRNA--protein transferase activity"/>
    <property type="evidence" value="ECO:0007669"/>
    <property type="project" value="UniProtKB-EC"/>
</dbReference>
<protein>
    <submittedName>
        <fullName evidence="5">Leucyl/phenylalanyl-tRNA--protein transferase</fullName>
        <ecNumber evidence="5">2.3.2.6</ecNumber>
    </submittedName>
</protein>
<comment type="subcellular location">
    <subcellularLocation>
        <location evidence="1">Cytoplasm</location>
    </subcellularLocation>
</comment>
<evidence type="ECO:0000256" key="1">
    <source>
        <dbReference type="ARBA" id="ARBA00004496"/>
    </source>
</evidence>
<name>A0A160TQ41_9ZZZZ</name>
<dbReference type="HAMAP" id="MF_00688">
    <property type="entry name" value="Leu_Phe_trans"/>
    <property type="match status" value="1"/>
</dbReference>
<keyword evidence="4 5" id="KW-0012">Acyltransferase</keyword>
<dbReference type="AlphaFoldDB" id="A0A160TQ41"/>
<dbReference type="PANTHER" id="PTHR30098">
    <property type="entry name" value="LEUCYL/PHENYLALANYL-TRNA--PROTEIN TRANSFERASE"/>
    <property type="match status" value="1"/>
</dbReference>
<dbReference type="FunFam" id="3.40.630.70:FF:000001">
    <property type="entry name" value="Leucyl/phenylalanyl-tRNA--protein transferase"/>
    <property type="match status" value="1"/>
</dbReference>
<evidence type="ECO:0000313" key="5">
    <source>
        <dbReference type="EMBL" id="CUS51448.1"/>
    </source>
</evidence>
<dbReference type="GO" id="GO:0030163">
    <property type="term" value="P:protein catabolic process"/>
    <property type="evidence" value="ECO:0007669"/>
    <property type="project" value="InterPro"/>
</dbReference>
<reference evidence="5" key="1">
    <citation type="submission" date="2015-10" db="EMBL/GenBank/DDBJ databases">
        <authorList>
            <person name="Gilbert D.G."/>
        </authorList>
    </citation>
    <scope>NUCLEOTIDE SEQUENCE</scope>
</reference>
<evidence type="ECO:0000256" key="4">
    <source>
        <dbReference type="ARBA" id="ARBA00023315"/>
    </source>
</evidence>
<proteinExistence type="inferred from homology"/>
<dbReference type="SUPFAM" id="SSF55729">
    <property type="entry name" value="Acyl-CoA N-acyltransferases (Nat)"/>
    <property type="match status" value="1"/>
</dbReference>
<dbReference type="EC" id="2.3.2.6" evidence="5"/>
<dbReference type="Gene3D" id="3.30.70.3550">
    <property type="entry name" value="Leucyl/phenylalanyl-tRNA-protein transferase, N-terminal domain"/>
    <property type="match status" value="1"/>
</dbReference>
<evidence type="ECO:0000256" key="2">
    <source>
        <dbReference type="ARBA" id="ARBA00022490"/>
    </source>
</evidence>
<accession>A0A160TQ41</accession>
<dbReference type="InterPro" id="IPR042203">
    <property type="entry name" value="Leu/Phe-tRNA_Trfase_C"/>
</dbReference>
<dbReference type="PANTHER" id="PTHR30098:SF2">
    <property type="entry name" value="LEUCYL_PHENYLALANYL-TRNA--PROTEIN TRANSFERASE"/>
    <property type="match status" value="1"/>
</dbReference>